<sequence>MVDNSNSDLNRGVYGSIFKSSLDAMLITKPDGSILAANPSAEKMFRMTQEEIIIAGRERLLVQDESLKSALHQCVQNGRVKAELTFQRKDGSLFHGEVTSTIFTDADGMIKTSMSIRDITPRKQNEKALKESKARYKSLYETMIQGVVYQDKKGRIVSMNPAAEKIMGYTFEQVKNRTSEDPIWQAIHEDYTPFPGDEHPSMVALKTGKEVKNVIMGVKYPPRGGYTWLNIHAVPEFENGQDKPYQVYTTFEDITEHRKIEEELKRHAALLDVSYEAIFSWNFDSKILSWNQGAERLYGYSYHEAIGARGHELLKTEFTGGFQEILKKLDQDQTWSGELIHQMKNGKKIIVESRLQLITDISGEKIVLETNRDVTNRKKVEEKLKEAMNNLEEQVEERTQELIRANDYNRNLIETSLDPQVTIGPDGRITDVNRATEKVTGYSRVELIGTDFADYFTNPEDAKKGYQQVFQYGLVRDYPLEIKHKNNSLTPVLYNASVYRDEHGEVVGVFAAARDITERKNAEEELRKYWENLEEQVKLRTEELAKSNADLKQFAYVASHDLREPLRMITNFLQLLERRYKDKLDDDAREFINFAVDGAKRLDSMIIDLLEYSRIANKDVMFTEVDLDKVLDKIKLNLNIAINENHARITHDNLPTTLRADENQMVLLFQNLIGNAIKYRSENEPKIHVSCKKQRNFFQFAVRDNGIGIEPKHLERIFTIFQRLHTHQEYEGSGIGLSIAQRIVHQHGGEIWAESELGNGTTFYFTLRS</sequence>
<dbReference type="SMART" id="SM00086">
    <property type="entry name" value="PAC"/>
    <property type="match status" value="4"/>
</dbReference>
<dbReference type="InterPro" id="IPR000700">
    <property type="entry name" value="PAS-assoc_C"/>
</dbReference>
<dbReference type="Pfam" id="PF13426">
    <property type="entry name" value="PAS_9"/>
    <property type="match status" value="4"/>
</dbReference>
<feature type="domain" description="PAS" evidence="8">
    <location>
        <begin position="263"/>
        <end position="333"/>
    </location>
</feature>
<keyword evidence="4" id="KW-0808">Transferase</keyword>
<dbReference type="EMBL" id="CP006933">
    <property type="protein sequence ID" value="AIS32052.1"/>
    <property type="molecule type" value="Genomic_DNA"/>
</dbReference>
<dbReference type="SUPFAM" id="SSF55785">
    <property type="entry name" value="PYP-like sensor domain (PAS domain)"/>
    <property type="match status" value="4"/>
</dbReference>
<dbReference type="SMART" id="SM00091">
    <property type="entry name" value="PAS"/>
    <property type="match status" value="4"/>
</dbReference>
<feature type="domain" description="PAS" evidence="8">
    <location>
        <begin position="405"/>
        <end position="461"/>
    </location>
</feature>
<dbReference type="CDD" id="cd00130">
    <property type="entry name" value="PAS"/>
    <property type="match status" value="4"/>
</dbReference>
<dbReference type="SUPFAM" id="SSF47384">
    <property type="entry name" value="Homodimeric domain of signal transducing histidine kinase"/>
    <property type="match status" value="1"/>
</dbReference>
<dbReference type="SMART" id="SM00387">
    <property type="entry name" value="HATPase_c"/>
    <property type="match status" value="1"/>
</dbReference>
<feature type="domain" description="PAC" evidence="9">
    <location>
        <begin position="476"/>
        <end position="528"/>
    </location>
</feature>
<dbReference type="FunFam" id="3.30.565.10:FF:000006">
    <property type="entry name" value="Sensor histidine kinase WalK"/>
    <property type="match status" value="1"/>
</dbReference>
<dbReference type="SUPFAM" id="SSF55874">
    <property type="entry name" value="ATPase domain of HSP90 chaperone/DNA topoisomerase II/histidine kinase"/>
    <property type="match status" value="1"/>
</dbReference>
<gene>
    <name evidence="10" type="ORF">BRM9_1237</name>
</gene>
<dbReference type="STRING" id="2162.BRM9_1237"/>
<feature type="domain" description="PAC" evidence="9">
    <location>
        <begin position="333"/>
        <end position="386"/>
    </location>
</feature>
<evidence type="ECO:0000256" key="1">
    <source>
        <dbReference type="ARBA" id="ARBA00000085"/>
    </source>
</evidence>
<keyword evidence="3" id="KW-0597">Phosphoprotein</keyword>
<dbReference type="InterPro" id="IPR005467">
    <property type="entry name" value="His_kinase_dom"/>
</dbReference>
<dbReference type="Proteomes" id="UP000029661">
    <property type="component" value="Chromosome"/>
</dbReference>
<protein>
    <recommendedName>
        <fullName evidence="2">histidine kinase</fullName>
        <ecNumber evidence="2">2.7.13.3</ecNumber>
    </recommendedName>
</protein>
<dbReference type="AlphaFoldDB" id="A0A089ZDF4"/>
<dbReference type="GeneID" id="25399522"/>
<dbReference type="Gene3D" id="3.30.565.10">
    <property type="entry name" value="Histidine kinase-like ATPase, C-terminal domain"/>
    <property type="match status" value="1"/>
</dbReference>
<dbReference type="EC" id="2.7.13.3" evidence="2"/>
<dbReference type="InterPro" id="IPR036097">
    <property type="entry name" value="HisK_dim/P_sf"/>
</dbReference>
<dbReference type="PROSITE" id="PS50113">
    <property type="entry name" value="PAC"/>
    <property type="match status" value="4"/>
</dbReference>
<dbReference type="InterPro" id="IPR003661">
    <property type="entry name" value="HisK_dim/P_dom"/>
</dbReference>
<accession>A0A089ZDF4</accession>
<dbReference type="InterPro" id="IPR035965">
    <property type="entry name" value="PAS-like_dom_sf"/>
</dbReference>
<feature type="domain" description="PAC" evidence="9">
    <location>
        <begin position="209"/>
        <end position="266"/>
    </location>
</feature>
<dbReference type="InterPro" id="IPR000014">
    <property type="entry name" value="PAS"/>
</dbReference>
<dbReference type="SMART" id="SM00388">
    <property type="entry name" value="HisKA"/>
    <property type="match status" value="1"/>
</dbReference>
<dbReference type="Gene3D" id="3.30.450.20">
    <property type="entry name" value="PAS domain"/>
    <property type="match status" value="4"/>
</dbReference>
<feature type="domain" description="PAS" evidence="8">
    <location>
        <begin position="132"/>
        <end position="190"/>
    </location>
</feature>
<dbReference type="Pfam" id="PF00512">
    <property type="entry name" value="HisKA"/>
    <property type="match status" value="1"/>
</dbReference>
<evidence type="ECO:0000259" key="9">
    <source>
        <dbReference type="PROSITE" id="PS50113"/>
    </source>
</evidence>
<dbReference type="InterPro" id="IPR001610">
    <property type="entry name" value="PAC"/>
</dbReference>
<evidence type="ECO:0000256" key="5">
    <source>
        <dbReference type="ARBA" id="ARBA00022777"/>
    </source>
</evidence>
<evidence type="ECO:0000256" key="3">
    <source>
        <dbReference type="ARBA" id="ARBA00022553"/>
    </source>
</evidence>
<feature type="domain" description="Histidine kinase" evidence="7">
    <location>
        <begin position="557"/>
        <end position="769"/>
    </location>
</feature>
<dbReference type="PRINTS" id="PR00344">
    <property type="entry name" value="BCTRLSENSOR"/>
</dbReference>
<dbReference type="InterPro" id="IPR036890">
    <property type="entry name" value="HATPase_C_sf"/>
</dbReference>
<dbReference type="GO" id="GO:0000155">
    <property type="term" value="F:phosphorelay sensor kinase activity"/>
    <property type="evidence" value="ECO:0007669"/>
    <property type="project" value="InterPro"/>
</dbReference>
<organism evidence="10 11">
    <name type="scientific">Methanobacterium formicicum</name>
    <dbReference type="NCBI Taxonomy" id="2162"/>
    <lineage>
        <taxon>Archaea</taxon>
        <taxon>Methanobacteriati</taxon>
        <taxon>Methanobacteriota</taxon>
        <taxon>Methanomada group</taxon>
        <taxon>Methanobacteria</taxon>
        <taxon>Methanobacteriales</taxon>
        <taxon>Methanobacteriaceae</taxon>
        <taxon>Methanobacterium</taxon>
    </lineage>
</organism>
<dbReference type="CDD" id="cd00082">
    <property type="entry name" value="HisKA"/>
    <property type="match status" value="1"/>
</dbReference>
<evidence type="ECO:0000259" key="7">
    <source>
        <dbReference type="PROSITE" id="PS50109"/>
    </source>
</evidence>
<feature type="domain" description="PAS" evidence="8">
    <location>
        <begin position="10"/>
        <end position="53"/>
    </location>
</feature>
<keyword evidence="5 10" id="KW-0418">Kinase</keyword>
<dbReference type="OrthoDB" id="141807at2157"/>
<dbReference type="NCBIfam" id="TIGR00229">
    <property type="entry name" value="sensory_box"/>
    <property type="match status" value="4"/>
</dbReference>
<dbReference type="InterPro" id="IPR004358">
    <property type="entry name" value="Sig_transdc_His_kin-like_C"/>
</dbReference>
<dbReference type="RefSeq" id="WP_052399988.1">
    <property type="nucleotide sequence ID" value="NZ_CP006933.1"/>
</dbReference>
<dbReference type="PROSITE" id="PS50112">
    <property type="entry name" value="PAS"/>
    <property type="match status" value="4"/>
</dbReference>
<dbReference type="Pfam" id="PF02518">
    <property type="entry name" value="HATPase_c"/>
    <property type="match status" value="1"/>
</dbReference>
<dbReference type="PROSITE" id="PS50109">
    <property type="entry name" value="HIS_KIN"/>
    <property type="match status" value="1"/>
</dbReference>
<dbReference type="KEGG" id="mfc:BRM9_1237"/>
<evidence type="ECO:0000256" key="4">
    <source>
        <dbReference type="ARBA" id="ARBA00022679"/>
    </source>
</evidence>
<reference evidence="10 11" key="1">
    <citation type="submission" date="2013-12" db="EMBL/GenBank/DDBJ databases">
        <title>The complete genome sequence of Methanobacterium sp. BRM9.</title>
        <authorList>
            <consortium name="Pastoral Greenhouse Gas Research Consortium"/>
            <person name="Kelly W.J."/>
            <person name="Leahy S.C."/>
            <person name="Perry R."/>
            <person name="Li D."/>
            <person name="Altermann E."/>
            <person name="Lambie S.C."/>
            <person name="Attwood G.T."/>
        </authorList>
    </citation>
    <scope>NUCLEOTIDE SEQUENCE [LARGE SCALE GENOMIC DNA]</scope>
    <source>
        <strain evidence="10 11">BRM9</strain>
    </source>
</reference>
<dbReference type="InterPro" id="IPR003594">
    <property type="entry name" value="HATPase_dom"/>
</dbReference>
<evidence type="ECO:0000259" key="8">
    <source>
        <dbReference type="PROSITE" id="PS50112"/>
    </source>
</evidence>
<feature type="coiled-coil region" evidence="6">
    <location>
        <begin position="374"/>
        <end position="408"/>
    </location>
</feature>
<proteinExistence type="predicted"/>
<name>A0A089ZDF4_METFO</name>
<evidence type="ECO:0000313" key="11">
    <source>
        <dbReference type="Proteomes" id="UP000029661"/>
    </source>
</evidence>
<evidence type="ECO:0000313" key="10">
    <source>
        <dbReference type="EMBL" id="AIS32052.1"/>
    </source>
</evidence>
<evidence type="ECO:0000256" key="6">
    <source>
        <dbReference type="SAM" id="Coils"/>
    </source>
</evidence>
<evidence type="ECO:0000256" key="2">
    <source>
        <dbReference type="ARBA" id="ARBA00012438"/>
    </source>
</evidence>
<dbReference type="InterPro" id="IPR052162">
    <property type="entry name" value="Sensor_kinase/Photoreceptor"/>
</dbReference>
<dbReference type="PANTHER" id="PTHR43304">
    <property type="entry name" value="PHYTOCHROME-LIKE PROTEIN CPH1"/>
    <property type="match status" value="1"/>
</dbReference>
<feature type="domain" description="PAC" evidence="9">
    <location>
        <begin position="80"/>
        <end position="131"/>
    </location>
</feature>
<dbReference type="PANTHER" id="PTHR43304:SF1">
    <property type="entry name" value="PAC DOMAIN-CONTAINING PROTEIN"/>
    <property type="match status" value="1"/>
</dbReference>
<keyword evidence="6" id="KW-0175">Coiled coil</keyword>
<comment type="catalytic activity">
    <reaction evidence="1">
        <text>ATP + protein L-histidine = ADP + protein N-phospho-L-histidine.</text>
        <dbReference type="EC" id="2.7.13.3"/>
    </reaction>
</comment>
<dbReference type="Gene3D" id="1.10.287.130">
    <property type="match status" value="1"/>
</dbReference>